<comment type="similarity">
    <text evidence="1">Belongs to the universal ribosomal protein uS17 family.</text>
</comment>
<keyword evidence="5" id="KW-1185">Reference proteome</keyword>
<dbReference type="SUPFAM" id="SSF50249">
    <property type="entry name" value="Nucleic acid-binding proteins"/>
    <property type="match status" value="1"/>
</dbReference>
<dbReference type="GO" id="GO:0006412">
    <property type="term" value="P:translation"/>
    <property type="evidence" value="ECO:0007669"/>
    <property type="project" value="InterPro"/>
</dbReference>
<dbReference type="PANTHER" id="PTHR10744:SF1">
    <property type="entry name" value="SMALL RIBOSOMAL SUBUNIT PROTEIN US17M"/>
    <property type="match status" value="1"/>
</dbReference>
<keyword evidence="3" id="KW-0687">Ribonucleoprotein</keyword>
<dbReference type="Gene3D" id="2.40.50.140">
    <property type="entry name" value="Nucleic acid-binding proteins"/>
    <property type="match status" value="1"/>
</dbReference>
<dbReference type="GO" id="GO:0003735">
    <property type="term" value="F:structural constituent of ribosome"/>
    <property type="evidence" value="ECO:0007669"/>
    <property type="project" value="InterPro"/>
</dbReference>
<keyword evidence="2" id="KW-0689">Ribosomal protein</keyword>
<evidence type="ECO:0000256" key="2">
    <source>
        <dbReference type="ARBA" id="ARBA00022980"/>
    </source>
</evidence>
<evidence type="ECO:0000256" key="1">
    <source>
        <dbReference type="ARBA" id="ARBA00010254"/>
    </source>
</evidence>
<gene>
    <name evidence="4" type="ORF">Ahy_A04g020777</name>
</gene>
<dbReference type="STRING" id="3818.A0A445DIR0"/>
<accession>A0A445DIR0</accession>
<dbReference type="CDD" id="cd00364">
    <property type="entry name" value="Ribosomal_uS17"/>
    <property type="match status" value="1"/>
</dbReference>
<evidence type="ECO:0000313" key="5">
    <source>
        <dbReference type="Proteomes" id="UP000289738"/>
    </source>
</evidence>
<evidence type="ECO:0000313" key="4">
    <source>
        <dbReference type="EMBL" id="RYR62996.1"/>
    </source>
</evidence>
<proteinExistence type="inferred from homology"/>
<reference evidence="4 5" key="1">
    <citation type="submission" date="2019-01" db="EMBL/GenBank/DDBJ databases">
        <title>Sequencing of cultivated peanut Arachis hypogaea provides insights into genome evolution and oil improvement.</title>
        <authorList>
            <person name="Chen X."/>
        </authorList>
    </citation>
    <scope>NUCLEOTIDE SEQUENCE [LARGE SCALE GENOMIC DNA]</scope>
    <source>
        <strain evidence="5">cv. Fuhuasheng</strain>
        <tissue evidence="4">Leaves</tissue>
    </source>
</reference>
<comment type="caution">
    <text evidence="4">The sequence shown here is derived from an EMBL/GenBank/DDBJ whole genome shotgun (WGS) entry which is preliminary data.</text>
</comment>
<dbReference type="InterPro" id="IPR012340">
    <property type="entry name" value="NA-bd_OB-fold"/>
</dbReference>
<protein>
    <submittedName>
        <fullName evidence="4">Uncharacterized protein</fullName>
    </submittedName>
</protein>
<dbReference type="PANTHER" id="PTHR10744">
    <property type="entry name" value="40S RIBOSOMAL PROTEIN S11 FAMILY MEMBER"/>
    <property type="match status" value="1"/>
</dbReference>
<dbReference type="InterPro" id="IPR000266">
    <property type="entry name" value="Ribosomal_uS17"/>
</dbReference>
<dbReference type="Proteomes" id="UP000289738">
    <property type="component" value="Chromosome A04"/>
</dbReference>
<dbReference type="GO" id="GO:0005840">
    <property type="term" value="C:ribosome"/>
    <property type="evidence" value="ECO:0007669"/>
    <property type="project" value="UniProtKB-KW"/>
</dbReference>
<organism evidence="4 5">
    <name type="scientific">Arachis hypogaea</name>
    <name type="common">Peanut</name>
    <dbReference type="NCBI Taxonomy" id="3818"/>
    <lineage>
        <taxon>Eukaryota</taxon>
        <taxon>Viridiplantae</taxon>
        <taxon>Streptophyta</taxon>
        <taxon>Embryophyta</taxon>
        <taxon>Tracheophyta</taxon>
        <taxon>Spermatophyta</taxon>
        <taxon>Magnoliopsida</taxon>
        <taxon>eudicotyledons</taxon>
        <taxon>Gunneridae</taxon>
        <taxon>Pentapetalae</taxon>
        <taxon>rosids</taxon>
        <taxon>fabids</taxon>
        <taxon>Fabales</taxon>
        <taxon>Fabaceae</taxon>
        <taxon>Papilionoideae</taxon>
        <taxon>50 kb inversion clade</taxon>
        <taxon>dalbergioids sensu lato</taxon>
        <taxon>Dalbergieae</taxon>
        <taxon>Pterocarpus clade</taxon>
        <taxon>Arachis</taxon>
    </lineage>
</organism>
<dbReference type="Pfam" id="PF00366">
    <property type="entry name" value="Ribosomal_S17"/>
    <property type="match status" value="1"/>
</dbReference>
<evidence type="ECO:0000256" key="3">
    <source>
        <dbReference type="ARBA" id="ARBA00023274"/>
    </source>
</evidence>
<name>A0A445DIR0_ARAHY</name>
<dbReference type="EMBL" id="SDMP01000004">
    <property type="protein sequence ID" value="RYR62996.1"/>
    <property type="molecule type" value="Genomic_DNA"/>
</dbReference>
<dbReference type="GO" id="GO:1990904">
    <property type="term" value="C:ribonucleoprotein complex"/>
    <property type="evidence" value="ECO:0007669"/>
    <property type="project" value="UniProtKB-KW"/>
</dbReference>
<dbReference type="AlphaFoldDB" id="A0A445DIR0"/>
<sequence length="86" mass="10146">MLSLSSSLLGMVISNKMQNSLTVAVNRLFYHKIYSRYINQTFKLMAHDEHNECNTFVVEKLSKRSFLLLFFQVQLNPSRPLNKRKH</sequence>